<dbReference type="InterPro" id="IPR033118">
    <property type="entry name" value="EXPERA"/>
</dbReference>
<dbReference type="PANTHER" id="PTHR14207:SF1">
    <property type="entry name" value="EMOPAMIL-BINDING PROTEIN-LIKE"/>
    <property type="match status" value="1"/>
</dbReference>
<comment type="subcellular location">
    <subcellularLocation>
        <location evidence="1">Membrane</location>
        <topology evidence="1">Multi-pass membrane protein</topology>
    </subcellularLocation>
</comment>
<evidence type="ECO:0000256" key="5">
    <source>
        <dbReference type="ARBA" id="ARBA00023136"/>
    </source>
</evidence>
<feature type="compositionally biased region" description="Low complexity" evidence="7">
    <location>
        <begin position="390"/>
        <end position="403"/>
    </location>
</feature>
<accession>A0A8C0YRL8</accession>
<evidence type="ECO:0000313" key="11">
    <source>
        <dbReference type="Ensembl" id="ENSCAFP00040014717.1"/>
    </source>
</evidence>
<feature type="signal peptide" evidence="9">
    <location>
        <begin position="1"/>
        <end position="21"/>
    </location>
</feature>
<keyword evidence="9" id="KW-0732">Signal</keyword>
<feature type="chain" id="PRO_5034029851" description="EXPERA domain-containing protein" evidence="9">
    <location>
        <begin position="22"/>
        <end position="447"/>
    </location>
</feature>
<dbReference type="GO" id="GO:0047750">
    <property type="term" value="F:cholestenol delta-isomerase activity"/>
    <property type="evidence" value="ECO:0007669"/>
    <property type="project" value="InterPro"/>
</dbReference>
<feature type="region of interest" description="Disordered" evidence="7">
    <location>
        <begin position="194"/>
        <end position="447"/>
    </location>
</feature>
<feature type="transmembrane region" description="Helical" evidence="8">
    <location>
        <begin position="154"/>
        <end position="177"/>
    </location>
</feature>
<evidence type="ECO:0000313" key="12">
    <source>
        <dbReference type="Proteomes" id="UP000694542"/>
    </source>
</evidence>
<feature type="compositionally biased region" description="Basic residues" evidence="7">
    <location>
        <begin position="346"/>
        <end position="361"/>
    </location>
</feature>
<evidence type="ECO:0000256" key="7">
    <source>
        <dbReference type="SAM" id="MobiDB-lite"/>
    </source>
</evidence>
<dbReference type="InterPro" id="IPR007905">
    <property type="entry name" value="EBP"/>
</dbReference>
<evidence type="ECO:0000256" key="1">
    <source>
        <dbReference type="ARBA" id="ARBA00004141"/>
    </source>
</evidence>
<evidence type="ECO:0000256" key="3">
    <source>
        <dbReference type="ARBA" id="ARBA00022692"/>
    </source>
</evidence>
<feature type="compositionally biased region" description="Low complexity" evidence="7">
    <location>
        <begin position="363"/>
        <end position="375"/>
    </location>
</feature>
<dbReference type="Proteomes" id="UP000694542">
    <property type="component" value="Chromosome 22"/>
</dbReference>
<feature type="compositionally biased region" description="Pro residues" evidence="7">
    <location>
        <begin position="239"/>
        <end position="256"/>
    </location>
</feature>
<evidence type="ECO:0000256" key="4">
    <source>
        <dbReference type="ARBA" id="ARBA00022989"/>
    </source>
</evidence>
<keyword evidence="5 6" id="KW-0472">Membrane</keyword>
<dbReference type="GO" id="GO:0016125">
    <property type="term" value="P:sterol metabolic process"/>
    <property type="evidence" value="ECO:0007669"/>
    <property type="project" value="InterPro"/>
</dbReference>
<evidence type="ECO:0000256" key="8">
    <source>
        <dbReference type="SAM" id="Phobius"/>
    </source>
</evidence>
<evidence type="ECO:0000259" key="10">
    <source>
        <dbReference type="PROSITE" id="PS51751"/>
    </source>
</evidence>
<sequence>MGAGGPLLLCASLLLAGCALGLRLGRGRGAADRAVLAWLCYDALVHLALEGPFVYLSFAGSVADSEGLIASLWKEYGKADARWLYFDPTIVSLEVLTVVLDGSLALVLVYAIVTEKYYRHFIQVTLCVCELYGGWMTFVPDWLVGSPNLNTDDWLYFGVYLVFFNSVWVLIPGLLLCQSWVELKTMHYGRSSSRKKLQGRLRGQRVRSECPEGAPGRRAPSPRGSAPTATELTATLPRGAPPPPRAPAPPAAPASPAPRAASASREAARPRDRGPAPSAPPERRAAAGGRLPGPGQCGRRDAAAGVQVVGGGGRARGGRPSSCASSPAPWGCGLGPRLPPRPGGRSLRRRGSRGSRGRGRGQRGQSFPGSVWTRLRALRAPRRPPPPAVRRPGGAPRSPGPAAGAPPPAPLRVPSTAPGTRRPLTRPGVVSAEAGHCRAPERQHTGA</sequence>
<organism evidence="11 12">
    <name type="scientific">Canis lupus familiaris</name>
    <name type="common">Dog</name>
    <name type="synonym">Canis familiaris</name>
    <dbReference type="NCBI Taxonomy" id="9615"/>
    <lineage>
        <taxon>Eukaryota</taxon>
        <taxon>Metazoa</taxon>
        <taxon>Chordata</taxon>
        <taxon>Craniata</taxon>
        <taxon>Vertebrata</taxon>
        <taxon>Euteleostomi</taxon>
        <taxon>Mammalia</taxon>
        <taxon>Eutheria</taxon>
        <taxon>Laurasiatheria</taxon>
        <taxon>Carnivora</taxon>
        <taxon>Caniformia</taxon>
        <taxon>Canidae</taxon>
        <taxon>Canis</taxon>
    </lineage>
</organism>
<dbReference type="Pfam" id="PF05241">
    <property type="entry name" value="EBP"/>
    <property type="match status" value="1"/>
</dbReference>
<evidence type="ECO:0000256" key="2">
    <source>
        <dbReference type="ARBA" id="ARBA00008337"/>
    </source>
</evidence>
<feature type="transmembrane region" description="Helical" evidence="8">
    <location>
        <begin position="120"/>
        <end position="139"/>
    </location>
</feature>
<evidence type="ECO:0000256" key="6">
    <source>
        <dbReference type="PROSITE-ProRule" id="PRU01087"/>
    </source>
</evidence>
<feature type="domain" description="EXPERA" evidence="10">
    <location>
        <begin position="31"/>
        <end position="176"/>
    </location>
</feature>
<evidence type="ECO:0000256" key="9">
    <source>
        <dbReference type="SAM" id="SignalP"/>
    </source>
</evidence>
<name>A0A8C0YRL8_CANLF</name>
<proteinExistence type="inferred from homology"/>
<feature type="compositionally biased region" description="Low complexity" evidence="7">
    <location>
        <begin position="226"/>
        <end position="238"/>
    </location>
</feature>
<protein>
    <recommendedName>
        <fullName evidence="10">EXPERA domain-containing protein</fullName>
    </recommendedName>
</protein>
<dbReference type="GO" id="GO:0016020">
    <property type="term" value="C:membrane"/>
    <property type="evidence" value="ECO:0007669"/>
    <property type="project" value="UniProtKB-SubCell"/>
</dbReference>
<reference evidence="11" key="2">
    <citation type="submission" date="2025-08" db="UniProtKB">
        <authorList>
            <consortium name="Ensembl"/>
        </authorList>
    </citation>
    <scope>IDENTIFICATION</scope>
</reference>
<feature type="compositionally biased region" description="Basic residues" evidence="7">
    <location>
        <begin position="194"/>
        <end position="205"/>
    </location>
</feature>
<keyword evidence="3 6" id="KW-0812">Transmembrane</keyword>
<dbReference type="PANTHER" id="PTHR14207">
    <property type="entry name" value="STEROL ISOMERASE"/>
    <property type="match status" value="1"/>
</dbReference>
<keyword evidence="4 6" id="KW-1133">Transmembrane helix</keyword>
<reference evidence="11" key="1">
    <citation type="submission" date="2018-10" db="EMBL/GenBank/DDBJ databases">
        <title>De novo assembly of a Great Dane genome.</title>
        <authorList>
            <person name="Kidd J.M."/>
            <person name="Pendleton A.L."/>
            <person name="Shen F."/>
            <person name="Emery S."/>
        </authorList>
    </citation>
    <scope>NUCLEOTIDE SEQUENCE [LARGE SCALE GENOMIC DNA]</scope>
    <source>
        <strain evidence="11">Great Dane</strain>
    </source>
</reference>
<feature type="compositionally biased region" description="Basic and acidic residues" evidence="7">
    <location>
        <begin position="435"/>
        <end position="447"/>
    </location>
</feature>
<dbReference type="Ensembl" id="ENSCAFT00040016981.1">
    <property type="protein sequence ID" value="ENSCAFP00040014717.1"/>
    <property type="gene ID" value="ENSCAFG00040009167.1"/>
</dbReference>
<comment type="similarity">
    <text evidence="2">Belongs to the EBP family.</text>
</comment>
<feature type="transmembrane region" description="Helical" evidence="8">
    <location>
        <begin position="90"/>
        <end position="113"/>
    </location>
</feature>
<dbReference type="PROSITE" id="PS51751">
    <property type="entry name" value="EXPERA"/>
    <property type="match status" value="1"/>
</dbReference>
<dbReference type="AlphaFoldDB" id="A0A8C0YRL8"/>